<dbReference type="PANTHER" id="PTHR36766:SF40">
    <property type="entry name" value="DISEASE RESISTANCE PROTEIN RGA3"/>
    <property type="match status" value="1"/>
</dbReference>
<evidence type="ECO:0000313" key="3">
    <source>
        <dbReference type="Proteomes" id="UP000507222"/>
    </source>
</evidence>
<dbReference type="GO" id="GO:0006952">
    <property type="term" value="P:defense response"/>
    <property type="evidence" value="ECO:0007669"/>
    <property type="project" value="UniProtKB-KW"/>
</dbReference>
<dbReference type="Gene3D" id="3.80.10.10">
    <property type="entry name" value="Ribonuclease Inhibitor"/>
    <property type="match status" value="1"/>
</dbReference>
<dbReference type="EMBL" id="CAEKDK010000003">
    <property type="protein sequence ID" value="CAB4271923.1"/>
    <property type="molecule type" value="Genomic_DNA"/>
</dbReference>
<dbReference type="AlphaFoldDB" id="A0A6J5U6W2"/>
<organism evidence="2 3">
    <name type="scientific">Prunus armeniaca</name>
    <name type="common">Apricot</name>
    <name type="synonym">Armeniaca vulgaris</name>
    <dbReference type="NCBI Taxonomy" id="36596"/>
    <lineage>
        <taxon>Eukaryota</taxon>
        <taxon>Viridiplantae</taxon>
        <taxon>Streptophyta</taxon>
        <taxon>Embryophyta</taxon>
        <taxon>Tracheophyta</taxon>
        <taxon>Spermatophyta</taxon>
        <taxon>Magnoliopsida</taxon>
        <taxon>eudicotyledons</taxon>
        <taxon>Gunneridae</taxon>
        <taxon>Pentapetalae</taxon>
        <taxon>rosids</taxon>
        <taxon>fabids</taxon>
        <taxon>Rosales</taxon>
        <taxon>Rosaceae</taxon>
        <taxon>Amygdaloideae</taxon>
        <taxon>Amygdaleae</taxon>
        <taxon>Prunus</taxon>
    </lineage>
</organism>
<dbReference type="SUPFAM" id="SSF52047">
    <property type="entry name" value="RNI-like"/>
    <property type="match status" value="1"/>
</dbReference>
<evidence type="ECO:0000313" key="2">
    <source>
        <dbReference type="EMBL" id="CAB4271923.1"/>
    </source>
</evidence>
<name>A0A6J5U6W2_PRUAR</name>
<dbReference type="Proteomes" id="UP000507222">
    <property type="component" value="Unassembled WGS sequence"/>
</dbReference>
<evidence type="ECO:0000256" key="1">
    <source>
        <dbReference type="ARBA" id="ARBA00022821"/>
    </source>
</evidence>
<dbReference type="InterPro" id="IPR032675">
    <property type="entry name" value="LRR_dom_sf"/>
</dbReference>
<accession>A0A6J5U6W2</accession>
<gene>
    <name evidence="2" type="ORF">CURHAP_LOCUS18391</name>
</gene>
<dbReference type="PANTHER" id="PTHR36766">
    <property type="entry name" value="PLANT BROAD-SPECTRUM MILDEW RESISTANCE PROTEIN RPW8"/>
    <property type="match status" value="1"/>
</dbReference>
<keyword evidence="1" id="KW-0611">Plant defense</keyword>
<reference evidence="2 3" key="1">
    <citation type="submission" date="2020-05" db="EMBL/GenBank/DDBJ databases">
        <authorList>
            <person name="Campoy J."/>
            <person name="Schneeberger K."/>
            <person name="Spophaly S."/>
        </authorList>
    </citation>
    <scope>NUCLEOTIDE SEQUENCE [LARGE SCALE GENOMIC DNA]</scope>
    <source>
        <strain evidence="2">PruArmRojPasFocal</strain>
    </source>
</reference>
<sequence length="118" mass="13364">MDVIIGRFYTAPCLDELSISYCKKQESVPTLQGCASLRELRVFKCEGFVSILSGLESCTCLRFLRIQYCQNFRNLLDVLQSPVSLEGLRITDCPYLETIPSSDNLKSLSLLWIEKCNA</sequence>
<proteinExistence type="predicted"/>
<protein>
    <submittedName>
        <fullName evidence="2">Uncharacterized protein</fullName>
    </submittedName>
</protein>